<dbReference type="InterPro" id="IPR050250">
    <property type="entry name" value="Macrolide_Exporter_MacB"/>
</dbReference>
<dbReference type="InterPro" id="IPR003838">
    <property type="entry name" value="ABC3_permease_C"/>
</dbReference>
<evidence type="ECO:0000256" key="3">
    <source>
        <dbReference type="ARBA" id="ARBA00022692"/>
    </source>
</evidence>
<feature type="transmembrane region" description="Helical" evidence="7">
    <location>
        <begin position="261"/>
        <end position="282"/>
    </location>
</feature>
<evidence type="ECO:0000256" key="5">
    <source>
        <dbReference type="ARBA" id="ARBA00023136"/>
    </source>
</evidence>
<reference evidence="10 11" key="1">
    <citation type="submission" date="2020-08" db="EMBL/GenBank/DDBJ databases">
        <title>Genomic Encyclopedia of Type Strains, Phase IV (KMG-V): Genome sequencing to study the core and pangenomes of soil and plant-associated prokaryotes.</title>
        <authorList>
            <person name="Whitman W."/>
        </authorList>
    </citation>
    <scope>NUCLEOTIDE SEQUENCE [LARGE SCALE GENOMIC DNA]</scope>
    <source>
        <strain evidence="10 11">SEMIA 492</strain>
    </source>
</reference>
<keyword evidence="4 7" id="KW-1133">Transmembrane helix</keyword>
<organism evidence="10 11">
    <name type="scientific">Rhizobium leucaenae</name>
    <dbReference type="NCBI Taxonomy" id="29450"/>
    <lineage>
        <taxon>Bacteria</taxon>
        <taxon>Pseudomonadati</taxon>
        <taxon>Pseudomonadota</taxon>
        <taxon>Alphaproteobacteria</taxon>
        <taxon>Hyphomicrobiales</taxon>
        <taxon>Rhizobiaceae</taxon>
        <taxon>Rhizobium/Agrobacterium group</taxon>
        <taxon>Rhizobium</taxon>
    </lineage>
</organism>
<feature type="domain" description="ABC3 transporter permease C-terminal" evidence="8">
    <location>
        <begin position="262"/>
        <end position="377"/>
    </location>
</feature>
<gene>
    <name evidence="10" type="ORF">GGE60_001343</name>
</gene>
<dbReference type="InterPro" id="IPR025857">
    <property type="entry name" value="MacB_PCD"/>
</dbReference>
<dbReference type="Proteomes" id="UP000543836">
    <property type="component" value="Unassembled WGS sequence"/>
</dbReference>
<keyword evidence="2" id="KW-1003">Cell membrane</keyword>
<accession>A0A7W7EJD5</accession>
<feature type="domain" description="MacB-like periplasmic core" evidence="9">
    <location>
        <begin position="20"/>
        <end position="227"/>
    </location>
</feature>
<dbReference type="AlphaFoldDB" id="A0A7W7EJD5"/>
<dbReference type="PANTHER" id="PTHR30572:SF4">
    <property type="entry name" value="ABC TRANSPORTER PERMEASE YTRF"/>
    <property type="match status" value="1"/>
</dbReference>
<comment type="subcellular location">
    <subcellularLocation>
        <location evidence="1">Cell membrane</location>
        <topology evidence="1">Multi-pass membrane protein</topology>
    </subcellularLocation>
</comment>
<proteinExistence type="inferred from homology"/>
<evidence type="ECO:0000313" key="11">
    <source>
        <dbReference type="Proteomes" id="UP000543836"/>
    </source>
</evidence>
<keyword evidence="11" id="KW-1185">Reference proteome</keyword>
<keyword evidence="5 7" id="KW-0472">Membrane</keyword>
<evidence type="ECO:0000313" key="10">
    <source>
        <dbReference type="EMBL" id="MBB4567242.1"/>
    </source>
</evidence>
<evidence type="ECO:0000256" key="6">
    <source>
        <dbReference type="ARBA" id="ARBA00038076"/>
    </source>
</evidence>
<dbReference type="EMBL" id="JACIIG010000002">
    <property type="protein sequence ID" value="MBB4567242.1"/>
    <property type="molecule type" value="Genomic_DNA"/>
</dbReference>
<keyword evidence="3 7" id="KW-0812">Transmembrane</keyword>
<evidence type="ECO:0000259" key="8">
    <source>
        <dbReference type="Pfam" id="PF02687"/>
    </source>
</evidence>
<evidence type="ECO:0000256" key="7">
    <source>
        <dbReference type="SAM" id="Phobius"/>
    </source>
</evidence>
<evidence type="ECO:0000256" key="4">
    <source>
        <dbReference type="ARBA" id="ARBA00022989"/>
    </source>
</evidence>
<dbReference type="GO" id="GO:0022857">
    <property type="term" value="F:transmembrane transporter activity"/>
    <property type="evidence" value="ECO:0007669"/>
    <property type="project" value="TreeGrafter"/>
</dbReference>
<comment type="similarity">
    <text evidence="6">Belongs to the ABC-4 integral membrane protein family.</text>
</comment>
<dbReference type="Pfam" id="PF12704">
    <property type="entry name" value="MacB_PCD"/>
    <property type="match status" value="1"/>
</dbReference>
<protein>
    <submittedName>
        <fullName evidence="10">Putative ABC transport system permease protein</fullName>
    </submittedName>
</protein>
<feature type="transmembrane region" description="Helical" evidence="7">
    <location>
        <begin position="349"/>
        <end position="373"/>
    </location>
</feature>
<dbReference type="Pfam" id="PF02687">
    <property type="entry name" value="FtsX"/>
    <property type="match status" value="1"/>
</dbReference>
<dbReference type="PANTHER" id="PTHR30572">
    <property type="entry name" value="MEMBRANE COMPONENT OF TRANSPORTER-RELATED"/>
    <property type="match status" value="1"/>
</dbReference>
<dbReference type="RefSeq" id="WP_245276438.1">
    <property type="nucleotide sequence ID" value="NZ_JACIIG010000002.1"/>
</dbReference>
<name>A0A7W7EJD5_9HYPH</name>
<feature type="transmembrane region" description="Helical" evidence="7">
    <location>
        <begin position="302"/>
        <end position="329"/>
    </location>
</feature>
<evidence type="ECO:0000256" key="1">
    <source>
        <dbReference type="ARBA" id="ARBA00004651"/>
    </source>
</evidence>
<dbReference type="GO" id="GO:0005886">
    <property type="term" value="C:plasma membrane"/>
    <property type="evidence" value="ECO:0007669"/>
    <property type="project" value="UniProtKB-SubCell"/>
</dbReference>
<evidence type="ECO:0000256" key="2">
    <source>
        <dbReference type="ARBA" id="ARBA00022475"/>
    </source>
</evidence>
<comment type="caution">
    <text evidence="10">The sequence shown here is derived from an EMBL/GenBank/DDBJ whole genome shotgun (WGS) entry which is preliminary data.</text>
</comment>
<evidence type="ECO:0000259" key="9">
    <source>
        <dbReference type="Pfam" id="PF12704"/>
    </source>
</evidence>
<sequence>MMGHLTLIRRTMARKPMRSALLIASIAIAFFIHLVLTSFEHGFLGGEVDSERLIVTNKVGDASPLPISYYDKILALPGVAGATYMARSRATYRMPTNFLGLTAAEAGSFATFIGDQYDIPADALSRFGEVRNGAIAGRSIAMQEGWVLGQKITLNTSSFFKADGSSDFEVEIVGILDGKKSADTHFVMARYDYINSERSTHRDTVSSFGIVPKNGVRADDVIKAVDTLFANSAYETRTRTEAEFMRAFIAQFADIATIVRLVVGVAFVTILMIVANTMFFAIRERTREIGVLKVIGFSRRFILCNILAETFALFALGLSLGLGFAFTAVVFLREPLRTIVPDLVLTPPIILQAIALAVLLAVATGAAPAFNAIRVPPNAALRER</sequence>